<reference evidence="2" key="1">
    <citation type="journal article" date="2007" name="Science">
        <title>Draft genome of the filarial nematode parasite Brugia malayi.</title>
        <authorList>
            <person name="Ghedin E."/>
            <person name="Wang S."/>
            <person name="Spiro D."/>
            <person name="Caler E."/>
            <person name="Zhao Q."/>
            <person name="Crabtree J."/>
            <person name="Allen J.E."/>
            <person name="Delcher A.L."/>
            <person name="Guiliano D.B."/>
            <person name="Miranda-Saavedra D."/>
            <person name="Angiuoli S.V."/>
            <person name="Creasy T."/>
            <person name="Amedeo P."/>
            <person name="Haas B."/>
            <person name="El-Sayed N.M."/>
            <person name="Wortman J.R."/>
            <person name="Feldblyum T."/>
            <person name="Tallon L."/>
            <person name="Schatz M."/>
            <person name="Shumway M."/>
            <person name="Koo H."/>
            <person name="Salzberg S.L."/>
            <person name="Schobel S."/>
            <person name="Pertea M."/>
            <person name="Pop M."/>
            <person name="White O."/>
            <person name="Barton G.J."/>
            <person name="Carlow C.K."/>
            <person name="Crawford M.J."/>
            <person name="Daub J."/>
            <person name="Dimmic M.W."/>
            <person name="Estes C.F."/>
            <person name="Foster J.M."/>
            <person name="Ganatra M."/>
            <person name="Gregory W.F."/>
            <person name="Johnson N.M."/>
            <person name="Jin J."/>
            <person name="Komuniecki R."/>
            <person name="Korf I."/>
            <person name="Kumar S."/>
            <person name="Laney S."/>
            <person name="Li B.W."/>
            <person name="Li W."/>
            <person name="Lindblom T.H."/>
            <person name="Lustigman S."/>
            <person name="Ma D."/>
            <person name="Maina C.V."/>
            <person name="Martin D.M."/>
            <person name="McCarter J.P."/>
            <person name="McReynolds L."/>
            <person name="Mitreva M."/>
            <person name="Nutman T.B."/>
            <person name="Parkinson J."/>
            <person name="Peregrin-Alvarez J.M."/>
            <person name="Poole C."/>
            <person name="Ren Q."/>
            <person name="Saunders L."/>
            <person name="Sluder A.E."/>
            <person name="Smith K."/>
            <person name="Stanke M."/>
            <person name="Unnasch T.R."/>
            <person name="Ware J."/>
            <person name="Wei A.D."/>
            <person name="Weil G."/>
            <person name="Williams D.J."/>
            <person name="Zhang Y."/>
            <person name="Williams S.A."/>
            <person name="Fraser-Liggett C."/>
            <person name="Slatko B."/>
            <person name="Blaxter M.L."/>
            <person name="Scott A.L."/>
        </authorList>
    </citation>
    <scope>NUCLEOTIDE SEQUENCE [LARGE SCALE GENOMIC DNA]</scope>
</reference>
<feature type="transmembrane region" description="Helical" evidence="1">
    <location>
        <begin position="42"/>
        <end position="60"/>
    </location>
</feature>
<keyword evidence="1" id="KW-0472">Membrane</keyword>
<evidence type="ECO:0000256" key="1">
    <source>
        <dbReference type="SAM" id="Phobius"/>
    </source>
</evidence>
<evidence type="ECO:0000313" key="2">
    <source>
        <dbReference type="EMBL" id="EDP29143.1"/>
    </source>
</evidence>
<protein>
    <submittedName>
        <fullName evidence="2">Uncharacterized protein</fullName>
    </submittedName>
</protein>
<dbReference type="AlphaFoldDB" id="A8QE14"/>
<dbReference type="EMBL" id="DS239431">
    <property type="protein sequence ID" value="EDP29143.1"/>
    <property type="molecule type" value="Genomic_DNA"/>
</dbReference>
<keyword evidence="1" id="KW-0812">Transmembrane</keyword>
<keyword evidence="1" id="KW-1133">Transmembrane helix</keyword>
<accession>A8QE14</accession>
<gene>
    <name evidence="2" type="ORF">Bm1_50580</name>
</gene>
<sequence length="61" mass="7548">MCNFLFTGSFLIFYLNRKNIDDFGFFFETCVWRALFFRKSCWHMYDCLVFILFVMLLCFII</sequence>
<organism evidence="2">
    <name type="scientific">Brugia malayi</name>
    <name type="common">Filarial nematode worm</name>
    <dbReference type="NCBI Taxonomy" id="6279"/>
    <lineage>
        <taxon>Eukaryota</taxon>
        <taxon>Metazoa</taxon>
        <taxon>Ecdysozoa</taxon>
        <taxon>Nematoda</taxon>
        <taxon>Chromadorea</taxon>
        <taxon>Rhabditida</taxon>
        <taxon>Spirurina</taxon>
        <taxon>Spiruromorpha</taxon>
        <taxon>Filarioidea</taxon>
        <taxon>Onchocercidae</taxon>
        <taxon>Brugia</taxon>
    </lineage>
</organism>
<proteinExistence type="predicted"/>
<name>A8QE14_BRUMA</name>